<dbReference type="STRING" id="759272.G0SF83"/>
<feature type="region of interest" description="Disordered" evidence="12">
    <location>
        <begin position="909"/>
        <end position="951"/>
    </location>
</feature>
<dbReference type="GeneID" id="18260152"/>
<name>G0SF83_CHATD</name>
<feature type="compositionally biased region" description="Polar residues" evidence="12">
    <location>
        <begin position="468"/>
        <end position="487"/>
    </location>
</feature>
<dbReference type="CDD" id="cd17920">
    <property type="entry name" value="DEXHc_RecQ"/>
    <property type="match status" value="1"/>
</dbReference>
<dbReference type="Gene3D" id="3.40.50.300">
    <property type="entry name" value="P-loop containing nucleotide triphosphate hydrolases"/>
    <property type="match status" value="2"/>
</dbReference>
<evidence type="ECO:0000256" key="11">
    <source>
        <dbReference type="ARBA" id="ARBA00034808"/>
    </source>
</evidence>
<dbReference type="SMART" id="SM00487">
    <property type="entry name" value="DEXDc"/>
    <property type="match status" value="1"/>
</dbReference>
<dbReference type="Pfam" id="PF00270">
    <property type="entry name" value="DEAD"/>
    <property type="match status" value="1"/>
</dbReference>
<sequence>MPPTDKQLPTSSGSSTEGVTEEQRSNVSTAPMSTKDKLWVYLTGNVRPTILAEIQLLILTFCIGLQDAVSFPDFHCFASNQTGNTVFLILALVFPNLDGDIFETPNIGVALGFFLLSAYITGQLGHLVGPRRRAWLIFSNLVQTGLVFAAAGVQYSQLDENNELPVKGTRTLLAIGFLASAAGSQVVLSRSLRLQEITTAMATAAWLDLVIDPKLFKLHNRPRNRRAGFLIIFILGILAGAYIFKRHSSPAALVVSGSGKALVTLMFFFNSAEKPKSGDEEAESGTVPEPNKLGILELLAPGNIRPSHQEQTPPSSHFSSPPWKLGQHLTTRLTLERDASRGGFPGLHGKIPAQARITSQAPWLQNLFLGFVVTLTGHLHARLATARGCRLGPPFGLDLMTKNNLREHLGWLLQSVSRSPPSGPEFPTVLDAGDTFEPNAPDVSTNSSSALGASGVGNRIARPAARCHNTTEPAASAESLTGQQSSQQHRRPDHQPSRAASALSFQSGSHSNLPSNTSKSFPNTRPTSFSDTHSNATLSTTRPEPNQAASNTRLQDANEKSLKRKMESRPLNTSFDRSTLAPGVKQQQPMPTPAPTTSTTTPTGPGPLQRAYSDMIITQNPSKFRSESPFATGSTRRAFPAAQSGIAADISVGDDILEDALDLTDADAFDSSSVAAFGEERTMWKEDYAERPESISSRTLKAKRDSPRLDTTATKPSLSMQEEFPDIEDLISPSAVPKPTSRPKYSSFVFSDVSSSSPVSATVTSLANKSSISMDSVTHQGQDFGSVAGRSRASMTRTPSPQPEHIGRKRKSPSSPVPDRIAEADPENSASVQASNKTKRSRHDIVWDSEDDFASPPTIRSTMVIDPSPETTSMDHRMDIDEASLSIAETPVKTSRLLNTYHAVCQGAASDKQTMSSESVLPTDKSEDTDPPEIVHPGVDGPKKSSQSSLNPEIKHNSKLLELFLERPSVLEIKRLFIKEQLRKTQEDYMQSLQKRTSKEEREKARNARTVWMEKQRALEAIPDLLQAHKDLLAQREALVTQMVEAFAEGKDLMTDEERLDSLSEVIKAKEIDILQNLIAAGFNDLDFLQDPNDSIAALDSPHNVPVVLATQPSHKTGPNQCISIPEYNSEVVSQTQHSPPIRPQQAEPTHQAQPSRPRAQPTGSAQGTVDTPVLPSARAFSGTQTPATNDRAGAFISTKQPTVIEIIDDDDFEAGLSTPIGTENVAPSDSDGAFQPPVQVSQSSPVARTPARSSAKTFVNAAEKAPQMDDEEDYFDDDDDEEMIAAVNRLEQQHHRSALATGPGSIRERSVLSESSGNAGIVARRRPAANTVPLQRKALSINPALMVYPWSEDVRRALKDRFRMSGFRHNQLEAINATLAGKDAFVLMPTGGGKSLCYQLPAMVNSGKTRGMTIVVSPLISLMHDQVEHLKALNIRANTFNGELRSDLRSHILNVFNEENPEHYIQLLYVTPEMVVNSVAFRKALESLYRKKKFARLVIDEAHCVSQWGHDFRPDYKQLGELRRKFPGVPVMALTATATRNVIADIKHNLSMENCEVFSQSFNRPNLYYEVRHKGPHYVRDIGEMIINKYPGQSGIIYTLSRHAAESTAATLKEKFHLKVRHYHAQIDPSLKVEIQNEWQSGEIQVVVATIAFGMGIDKPDVRFVIHQNIPKSLEGYYQETGRAGRDGQGSDCYLYFCWQDVPILRRLINNDPEKLPEEKARQRDLLNNMIMYCESKYACRRVQILRYFGEQFDPADCNNLCDNCREGRTGAGGFEKVDVTESALAILKAVKHTKEATLGRITEIVTLNRNVRANQHIEGAGVCKGMHSYDVHRIVMALHAEESLSDFTRVSQTNNVPITLFTLGKNAKEYFAGKRRLELEVPSRGVKAAAPKGRTAAESEDDRRSTTSKNSRAKRPPPSTNVSSPVTATSRKRKAKSTTRTSEDDDEEAFEEHVALRRHSSGYQRDGFVVSDEEADDVSYEPGPSRHRAPSKQRQQTLDELGPPIARDERLSEAGIDDVHRDVVQAFVEKAKEVDETLRNRNGLRRPIFTDLQYREMAMRWTTSVAKMYTIRGIDKTKVDMYGAKFAPLVQRFHDQYMEMMGHKATGPWAGADIISSHHKPREFVDLVSDDEEFEIPPDDARRGVVHDQVEEIGDEFFEDDEDLDEIEDDEEEEQLESSRYFAAPDTDPSGPSMTQAEAKSVDAWHRRFQQLQAQSAKKSSSNANKSNYNNNNNSRRGGGPGNNWNKNGGGKGKSYYKKRNSGNRNSGGGSSSNSSSVGKRRNNASGANSSSRSKGGASGSGSSSKKGGSGSGADSGISTMPY</sequence>
<dbReference type="GO" id="GO:0005524">
    <property type="term" value="F:ATP binding"/>
    <property type="evidence" value="ECO:0007669"/>
    <property type="project" value="UniProtKB-KW"/>
</dbReference>
<feature type="compositionally biased region" description="Low complexity" evidence="12">
    <location>
        <begin position="2218"/>
        <end position="2238"/>
    </location>
</feature>
<dbReference type="GO" id="GO:0005634">
    <property type="term" value="C:nucleus"/>
    <property type="evidence" value="ECO:0007669"/>
    <property type="project" value="UniProtKB-SubCell"/>
</dbReference>
<feature type="transmembrane region" description="Helical" evidence="13">
    <location>
        <begin position="227"/>
        <end position="244"/>
    </location>
</feature>
<keyword evidence="18" id="KW-1185">Reference proteome</keyword>
<feature type="compositionally biased region" description="Polar residues" evidence="12">
    <location>
        <begin position="774"/>
        <end position="783"/>
    </location>
</feature>
<feature type="compositionally biased region" description="Low complexity" evidence="12">
    <location>
        <begin position="2274"/>
        <end position="2309"/>
    </location>
</feature>
<dbReference type="Pfam" id="PF09382">
    <property type="entry name" value="RQC"/>
    <property type="match status" value="1"/>
</dbReference>
<dbReference type="OrthoDB" id="10261556at2759"/>
<feature type="compositionally biased region" description="Polar residues" evidence="12">
    <location>
        <begin position="911"/>
        <end position="920"/>
    </location>
</feature>
<dbReference type="GO" id="GO:0009378">
    <property type="term" value="F:four-way junction helicase activity"/>
    <property type="evidence" value="ECO:0007669"/>
    <property type="project" value="TreeGrafter"/>
</dbReference>
<feature type="transmembrane region" description="Helical" evidence="13">
    <location>
        <begin position="107"/>
        <end position="128"/>
    </location>
</feature>
<feature type="domain" description="HRDC" evidence="14">
    <location>
        <begin position="2019"/>
        <end position="2102"/>
    </location>
</feature>
<dbReference type="GO" id="GO:0005694">
    <property type="term" value="C:chromosome"/>
    <property type="evidence" value="ECO:0007669"/>
    <property type="project" value="TreeGrafter"/>
</dbReference>
<keyword evidence="4" id="KW-0378">Hydrolase</keyword>
<dbReference type="CDD" id="cd18794">
    <property type="entry name" value="SF2_C_RecQ"/>
    <property type="match status" value="1"/>
</dbReference>
<evidence type="ECO:0000256" key="13">
    <source>
        <dbReference type="SAM" id="Phobius"/>
    </source>
</evidence>
<feature type="region of interest" description="Disordered" evidence="12">
    <location>
        <begin position="688"/>
        <end position="743"/>
    </location>
</feature>
<dbReference type="GO" id="GO:0003677">
    <property type="term" value="F:DNA binding"/>
    <property type="evidence" value="ECO:0007669"/>
    <property type="project" value="UniProtKB-KW"/>
</dbReference>
<feature type="region of interest" description="Disordered" evidence="12">
    <location>
        <begin position="1295"/>
        <end position="1319"/>
    </location>
</feature>
<dbReference type="OMA" id="MAINWTT"/>
<keyword evidence="9" id="KW-0539">Nucleus</keyword>
<dbReference type="PANTHER" id="PTHR13710">
    <property type="entry name" value="DNA HELICASE RECQ FAMILY MEMBER"/>
    <property type="match status" value="1"/>
</dbReference>
<dbReference type="InterPro" id="IPR004589">
    <property type="entry name" value="DNA_helicase_ATP-dep_RecQ"/>
</dbReference>
<dbReference type="FunFam" id="3.40.50.300:FF:001975">
    <property type="entry name" value="ATP-dependent DNA helicase"/>
    <property type="match status" value="1"/>
</dbReference>
<comment type="catalytic activity">
    <reaction evidence="10">
        <text>Couples ATP hydrolysis with the unwinding of duplex DNA by translocating in the 3'-5' direction.</text>
        <dbReference type="EC" id="5.6.2.4"/>
    </reaction>
</comment>
<dbReference type="GO" id="GO:0043138">
    <property type="term" value="F:3'-5' DNA helicase activity"/>
    <property type="evidence" value="ECO:0007669"/>
    <property type="project" value="UniProtKB-EC"/>
</dbReference>
<feature type="compositionally biased region" description="Polar residues" evidence="12">
    <location>
        <begin position="503"/>
        <end position="555"/>
    </location>
</feature>
<evidence type="ECO:0000259" key="14">
    <source>
        <dbReference type="PROSITE" id="PS50967"/>
    </source>
</evidence>
<dbReference type="Pfam" id="PF00271">
    <property type="entry name" value="Helicase_C"/>
    <property type="match status" value="1"/>
</dbReference>
<feature type="compositionally biased region" description="Basic and acidic residues" evidence="12">
    <location>
        <begin position="1897"/>
        <end position="1907"/>
    </location>
</feature>
<dbReference type="RefSeq" id="XP_006696430.1">
    <property type="nucleotide sequence ID" value="XM_006696367.1"/>
</dbReference>
<evidence type="ECO:0000259" key="16">
    <source>
        <dbReference type="PROSITE" id="PS51194"/>
    </source>
</evidence>
<keyword evidence="13" id="KW-0472">Membrane</keyword>
<feature type="compositionally biased region" description="Low complexity" evidence="12">
    <location>
        <begin position="595"/>
        <end position="607"/>
    </location>
</feature>
<dbReference type="PROSITE" id="PS51192">
    <property type="entry name" value="HELICASE_ATP_BIND_1"/>
    <property type="match status" value="1"/>
</dbReference>
<keyword evidence="3" id="KW-0547">Nucleotide-binding</keyword>
<evidence type="ECO:0000256" key="8">
    <source>
        <dbReference type="ARBA" id="ARBA00023235"/>
    </source>
</evidence>
<feature type="compositionally biased region" description="Polar residues" evidence="12">
    <location>
        <begin position="442"/>
        <end position="451"/>
    </location>
</feature>
<dbReference type="Proteomes" id="UP000008066">
    <property type="component" value="Unassembled WGS sequence"/>
</dbReference>
<feature type="domain" description="Helicase C-terminal" evidence="16">
    <location>
        <begin position="1582"/>
        <end position="1728"/>
    </location>
</feature>
<feature type="region of interest" description="Disordered" evidence="12">
    <location>
        <begin position="1131"/>
        <end position="1191"/>
    </location>
</feature>
<feature type="compositionally biased region" description="Polar residues" evidence="12">
    <location>
        <begin position="709"/>
        <end position="720"/>
    </location>
</feature>
<dbReference type="PANTHER" id="PTHR13710:SF153">
    <property type="entry name" value="RECQ-LIKE DNA HELICASE BLM"/>
    <property type="match status" value="1"/>
</dbReference>
<feature type="compositionally biased region" description="Acidic residues" evidence="12">
    <location>
        <begin position="2157"/>
        <end position="2178"/>
    </location>
</feature>
<dbReference type="PROSITE" id="PS50967">
    <property type="entry name" value="HRDC"/>
    <property type="match status" value="1"/>
</dbReference>
<evidence type="ECO:0000256" key="5">
    <source>
        <dbReference type="ARBA" id="ARBA00022806"/>
    </source>
</evidence>
<dbReference type="PROSITE" id="PS00690">
    <property type="entry name" value="DEAH_ATP_HELICASE"/>
    <property type="match status" value="1"/>
</dbReference>
<dbReference type="InterPro" id="IPR010699">
    <property type="entry name" value="DUF1275"/>
</dbReference>
<dbReference type="InterPro" id="IPR036388">
    <property type="entry name" value="WH-like_DNA-bd_sf"/>
</dbReference>
<evidence type="ECO:0000256" key="2">
    <source>
        <dbReference type="ARBA" id="ARBA00005446"/>
    </source>
</evidence>
<feature type="region of interest" description="Disordered" evidence="12">
    <location>
        <begin position="304"/>
        <end position="324"/>
    </location>
</feature>
<evidence type="ECO:0000256" key="3">
    <source>
        <dbReference type="ARBA" id="ARBA00022741"/>
    </source>
</evidence>
<feature type="transmembrane region" description="Helical" evidence="13">
    <location>
        <begin position="135"/>
        <end position="156"/>
    </location>
</feature>
<dbReference type="InterPro" id="IPR001650">
    <property type="entry name" value="Helicase_C-like"/>
</dbReference>
<evidence type="ECO:0000256" key="12">
    <source>
        <dbReference type="SAM" id="MobiDB-lite"/>
    </source>
</evidence>
<feature type="compositionally biased region" description="Polar residues" evidence="12">
    <location>
        <begin position="309"/>
        <end position="319"/>
    </location>
</feature>
<dbReference type="Gene3D" id="1.10.150.80">
    <property type="entry name" value="HRDC domain"/>
    <property type="match status" value="1"/>
</dbReference>
<proteinExistence type="inferred from homology"/>
<feature type="compositionally biased region" description="Low complexity" evidence="12">
    <location>
        <begin position="1236"/>
        <end position="1247"/>
    </location>
</feature>
<feature type="domain" description="Helicase ATP-binding" evidence="15">
    <location>
        <begin position="1376"/>
        <end position="1557"/>
    </location>
</feature>
<dbReference type="InterPro" id="IPR002464">
    <property type="entry name" value="DNA/RNA_helicase_DEAH_CS"/>
</dbReference>
<evidence type="ECO:0000256" key="6">
    <source>
        <dbReference type="ARBA" id="ARBA00022840"/>
    </source>
</evidence>
<evidence type="ECO:0000256" key="10">
    <source>
        <dbReference type="ARBA" id="ARBA00034617"/>
    </source>
</evidence>
<feature type="region of interest" description="Disordered" evidence="12">
    <location>
        <begin position="1"/>
        <end position="30"/>
    </location>
</feature>
<keyword evidence="5" id="KW-0347">Helicase</keyword>
<feature type="compositionally biased region" description="Low complexity" evidence="12">
    <location>
        <begin position="1922"/>
        <end position="1931"/>
    </location>
</feature>
<evidence type="ECO:0000256" key="9">
    <source>
        <dbReference type="ARBA" id="ARBA00023242"/>
    </source>
</evidence>
<feature type="compositionally biased region" description="Gly residues" evidence="12">
    <location>
        <begin position="2239"/>
        <end position="2255"/>
    </location>
</feature>
<comment type="similarity">
    <text evidence="2">Belongs to the helicase family. RecQ subfamily.</text>
</comment>
<evidence type="ECO:0000313" key="18">
    <source>
        <dbReference type="Proteomes" id="UP000008066"/>
    </source>
</evidence>
<dbReference type="SUPFAM" id="SSF52540">
    <property type="entry name" value="P-loop containing nucleoside triphosphate hydrolases"/>
    <property type="match status" value="1"/>
</dbReference>
<evidence type="ECO:0000256" key="7">
    <source>
        <dbReference type="ARBA" id="ARBA00023125"/>
    </source>
</evidence>
<dbReference type="InterPro" id="IPR027417">
    <property type="entry name" value="P-loop_NTPase"/>
</dbReference>
<dbReference type="GO" id="GO:0016787">
    <property type="term" value="F:hydrolase activity"/>
    <property type="evidence" value="ECO:0007669"/>
    <property type="project" value="UniProtKB-KW"/>
</dbReference>
<dbReference type="EMBL" id="GL988046">
    <property type="protein sequence ID" value="EGS18099.1"/>
    <property type="molecule type" value="Genomic_DNA"/>
</dbReference>
<dbReference type="GO" id="GO:0000724">
    <property type="term" value="P:double-strand break repair via homologous recombination"/>
    <property type="evidence" value="ECO:0007669"/>
    <property type="project" value="TreeGrafter"/>
</dbReference>
<dbReference type="PROSITE" id="PS51194">
    <property type="entry name" value="HELICASE_CTER"/>
    <property type="match status" value="1"/>
</dbReference>
<dbReference type="Pfam" id="PF16124">
    <property type="entry name" value="RecQ_Zn_bind"/>
    <property type="match status" value="1"/>
</dbReference>
<dbReference type="NCBIfam" id="TIGR00614">
    <property type="entry name" value="recQ_fam"/>
    <property type="match status" value="1"/>
</dbReference>
<keyword evidence="8" id="KW-0413">Isomerase</keyword>
<feature type="region of interest" description="Disordered" evidence="12">
    <location>
        <begin position="1884"/>
        <end position="2006"/>
    </location>
</feature>
<dbReference type="Gene3D" id="1.10.10.10">
    <property type="entry name" value="Winged helix-like DNA-binding domain superfamily/Winged helix DNA-binding domain"/>
    <property type="match status" value="1"/>
</dbReference>
<dbReference type="eggNOG" id="KOG0351">
    <property type="taxonomic scope" value="Eukaryota"/>
</dbReference>
<keyword evidence="13" id="KW-0812">Transmembrane</keyword>
<dbReference type="Pfam" id="PF06912">
    <property type="entry name" value="DUF1275"/>
    <property type="match status" value="1"/>
</dbReference>
<evidence type="ECO:0000259" key="15">
    <source>
        <dbReference type="PROSITE" id="PS51192"/>
    </source>
</evidence>
<dbReference type="FunFam" id="3.40.50.300:FF:000537">
    <property type="entry name" value="Bloom syndrome RecQ-like helicase"/>
    <property type="match status" value="1"/>
</dbReference>
<dbReference type="SMART" id="SM00490">
    <property type="entry name" value="HELICc"/>
    <property type="match status" value="1"/>
</dbReference>
<feature type="transmembrane region" description="Helical" evidence="13">
    <location>
        <begin position="168"/>
        <end position="188"/>
    </location>
</feature>
<evidence type="ECO:0000256" key="4">
    <source>
        <dbReference type="ARBA" id="ARBA00022801"/>
    </source>
</evidence>
<feature type="region of interest" description="Disordered" evidence="12">
    <location>
        <begin position="2157"/>
        <end position="2325"/>
    </location>
</feature>
<keyword evidence="7" id="KW-0238">DNA-binding</keyword>
<dbReference type="HOGENOM" id="CLU_001103_16_0_1"/>
<comment type="subcellular location">
    <subcellularLocation>
        <location evidence="1">Nucleus</location>
    </subcellularLocation>
</comment>
<dbReference type="EC" id="5.6.2.4" evidence="11"/>
<dbReference type="InterPro" id="IPR044876">
    <property type="entry name" value="HRDC_dom_sf"/>
</dbReference>
<feature type="compositionally biased region" description="Basic and acidic residues" evidence="12">
    <location>
        <begin position="556"/>
        <end position="568"/>
    </location>
</feature>
<dbReference type="InterPro" id="IPR018982">
    <property type="entry name" value="RQC_domain"/>
</dbReference>
<dbReference type="InterPro" id="IPR002121">
    <property type="entry name" value="HRDC_dom"/>
</dbReference>
<dbReference type="InterPro" id="IPR014001">
    <property type="entry name" value="Helicase_ATP-bd"/>
</dbReference>
<reference evidence="17 18" key="1">
    <citation type="journal article" date="2011" name="Cell">
        <title>Insight into structure and assembly of the nuclear pore complex by utilizing the genome of a eukaryotic thermophile.</title>
        <authorList>
            <person name="Amlacher S."/>
            <person name="Sarges P."/>
            <person name="Flemming D."/>
            <person name="van Noort V."/>
            <person name="Kunze R."/>
            <person name="Devos D.P."/>
            <person name="Arumugam M."/>
            <person name="Bork P."/>
            <person name="Hurt E."/>
        </authorList>
    </citation>
    <scope>NUCLEOTIDE SEQUENCE [LARGE SCALE GENOMIC DNA]</scope>
    <source>
        <strain evidence="18">DSM 1495 / CBS 144.50 / IMI 039719</strain>
    </source>
</reference>
<evidence type="ECO:0000256" key="1">
    <source>
        <dbReference type="ARBA" id="ARBA00004123"/>
    </source>
</evidence>
<gene>
    <name evidence="17" type="ORF">CTHT_0061140</name>
</gene>
<organism evidence="18">
    <name type="scientific">Chaetomium thermophilum (strain DSM 1495 / CBS 144.50 / IMI 039719)</name>
    <name type="common">Thermochaetoides thermophila</name>
    <dbReference type="NCBI Taxonomy" id="759272"/>
    <lineage>
        <taxon>Eukaryota</taxon>
        <taxon>Fungi</taxon>
        <taxon>Dikarya</taxon>
        <taxon>Ascomycota</taxon>
        <taxon>Pezizomycotina</taxon>
        <taxon>Sordariomycetes</taxon>
        <taxon>Sordariomycetidae</taxon>
        <taxon>Sordariales</taxon>
        <taxon>Chaetomiaceae</taxon>
        <taxon>Thermochaetoides</taxon>
    </lineage>
</organism>
<dbReference type="InterPro" id="IPR011545">
    <property type="entry name" value="DEAD/DEAH_box_helicase_dom"/>
</dbReference>
<dbReference type="GO" id="GO:0006260">
    <property type="term" value="P:DNA replication"/>
    <property type="evidence" value="ECO:0007669"/>
    <property type="project" value="InterPro"/>
</dbReference>
<keyword evidence="6" id="KW-0067">ATP-binding</keyword>
<feature type="region of interest" description="Disordered" evidence="12">
    <location>
        <begin position="1218"/>
        <end position="1275"/>
    </location>
</feature>
<dbReference type="InterPro" id="IPR032284">
    <property type="entry name" value="RecQ_Zn-bd"/>
</dbReference>
<dbReference type="GO" id="GO:0005737">
    <property type="term" value="C:cytoplasm"/>
    <property type="evidence" value="ECO:0007669"/>
    <property type="project" value="TreeGrafter"/>
</dbReference>
<evidence type="ECO:0000313" key="17">
    <source>
        <dbReference type="EMBL" id="EGS18099.1"/>
    </source>
</evidence>
<feature type="region of interest" description="Disordered" evidence="12">
    <location>
        <begin position="416"/>
        <end position="455"/>
    </location>
</feature>
<feature type="region of interest" description="Disordered" evidence="12">
    <location>
        <begin position="774"/>
        <end position="871"/>
    </location>
</feature>
<dbReference type="KEGG" id="cthr:CTHT_0061140"/>
<accession>G0SF83</accession>
<feature type="region of interest" description="Disordered" evidence="12">
    <location>
        <begin position="468"/>
        <end position="610"/>
    </location>
</feature>
<protein>
    <recommendedName>
        <fullName evidence="11">DNA 3'-5' helicase</fullName>
        <ecNumber evidence="11">5.6.2.4</ecNumber>
    </recommendedName>
</protein>
<keyword evidence="13" id="KW-1133">Transmembrane helix</keyword>